<accession>A6JCH7</accession>
<organism evidence="1 2">
    <name type="scientific">Rattus norvegicus</name>
    <name type="common">Rat</name>
    <dbReference type="NCBI Taxonomy" id="10116"/>
    <lineage>
        <taxon>Eukaryota</taxon>
        <taxon>Metazoa</taxon>
        <taxon>Chordata</taxon>
        <taxon>Craniata</taxon>
        <taxon>Vertebrata</taxon>
        <taxon>Euteleostomi</taxon>
        <taxon>Mammalia</taxon>
        <taxon>Eutheria</taxon>
        <taxon>Euarchontoglires</taxon>
        <taxon>Glires</taxon>
        <taxon>Rodentia</taxon>
        <taxon>Myomorpha</taxon>
        <taxon>Muroidea</taxon>
        <taxon>Muridae</taxon>
        <taxon>Murinae</taxon>
        <taxon>Rattus</taxon>
    </lineage>
</organism>
<evidence type="ECO:0000313" key="2">
    <source>
        <dbReference type="Proteomes" id="UP000234681"/>
    </source>
</evidence>
<evidence type="ECO:0000313" key="1">
    <source>
        <dbReference type="EMBL" id="EDM08705.1"/>
    </source>
</evidence>
<name>A6JCH7_RAT</name>
<dbReference type="EMBL" id="CH473980">
    <property type="protein sequence ID" value="EDM08705.1"/>
    <property type="molecule type" value="Genomic_DNA"/>
</dbReference>
<dbReference type="AlphaFoldDB" id="A6JCH7"/>
<protein>
    <submittedName>
        <fullName evidence="1">Similar to RIKEN cDNA 3110040N11, isoform CRA_b</fullName>
    </submittedName>
</protein>
<proteinExistence type="predicted"/>
<sequence length="91" mass="10316">MAEKCTKELLVVSWLLLAASTNSHKLMEPCSFPWIKPLLLIHVWCLLVDWTADNKDWNHPKELVLNMSTTSASCFFPLPLVASGLEGRLKH</sequence>
<dbReference type="Proteomes" id="UP000234681">
    <property type="component" value="Chromosome 1"/>
</dbReference>
<gene>
    <name evidence="1" type="primary">RGD1305713</name>
    <name evidence="1" type="ORF">rCG_24884</name>
</gene>
<reference evidence="2" key="1">
    <citation type="submission" date="2005-09" db="EMBL/GenBank/DDBJ databases">
        <authorList>
            <person name="Mural R.J."/>
            <person name="Li P.W."/>
            <person name="Adams M.D."/>
            <person name="Amanatides P.G."/>
            <person name="Baden-Tillson H."/>
            <person name="Barnstead M."/>
            <person name="Chin S.H."/>
            <person name="Dew I."/>
            <person name="Evans C.A."/>
            <person name="Ferriera S."/>
            <person name="Flanigan M."/>
            <person name="Fosler C."/>
            <person name="Glodek A."/>
            <person name="Gu Z."/>
            <person name="Holt R.A."/>
            <person name="Jennings D."/>
            <person name="Kraft C.L."/>
            <person name="Lu F."/>
            <person name="Nguyen T."/>
            <person name="Nusskern D.R."/>
            <person name="Pfannkoch C.M."/>
            <person name="Sitter C."/>
            <person name="Sutton G.G."/>
            <person name="Venter J.C."/>
            <person name="Wang Z."/>
            <person name="Woodage T."/>
            <person name="Zheng X.H."/>
            <person name="Zhong F."/>
        </authorList>
    </citation>
    <scope>NUCLEOTIDE SEQUENCE [LARGE SCALE GENOMIC DNA]</scope>
    <source>
        <strain>BN</strain>
        <strain evidence="2">Sprague-Dawley</strain>
    </source>
</reference>